<feature type="transmembrane region" description="Helical" evidence="1">
    <location>
        <begin position="106"/>
        <end position="132"/>
    </location>
</feature>
<reference evidence="2 3" key="1">
    <citation type="submission" date="2021-03" db="EMBL/GenBank/DDBJ databases">
        <title>Microbacterium pauli sp. nov., isolated from microfiltered milk.</title>
        <authorList>
            <person name="Bellassi P."/>
            <person name="Fontana A."/>
            <person name="Callegari M.L."/>
            <person name="Lorenzo M."/>
            <person name="Cappa F."/>
        </authorList>
    </citation>
    <scope>NUCLEOTIDE SEQUENCE [LARGE SCALE GENOMIC DNA]</scope>
    <source>
        <strain evidence="2 3">DSM 18909</strain>
    </source>
</reference>
<dbReference type="Proteomes" id="UP000740605">
    <property type="component" value="Unassembled WGS sequence"/>
</dbReference>
<keyword evidence="1" id="KW-0472">Membrane</keyword>
<proteinExistence type="predicted"/>
<dbReference type="RefSeq" id="WP_215487083.1">
    <property type="nucleotide sequence ID" value="NZ_BAAAPJ010000005.1"/>
</dbReference>
<organism evidence="2 3">
    <name type="scientific">Microbacterium flavum</name>
    <dbReference type="NCBI Taxonomy" id="415216"/>
    <lineage>
        <taxon>Bacteria</taxon>
        <taxon>Bacillati</taxon>
        <taxon>Actinomycetota</taxon>
        <taxon>Actinomycetes</taxon>
        <taxon>Micrococcales</taxon>
        <taxon>Microbacteriaceae</taxon>
        <taxon>Microbacterium</taxon>
    </lineage>
</organism>
<keyword evidence="3" id="KW-1185">Reference proteome</keyword>
<evidence type="ECO:0000313" key="3">
    <source>
        <dbReference type="Proteomes" id="UP000740605"/>
    </source>
</evidence>
<dbReference type="EMBL" id="JAFLHG010000005">
    <property type="protein sequence ID" value="MBT8797846.1"/>
    <property type="molecule type" value="Genomic_DNA"/>
</dbReference>
<keyword evidence="1" id="KW-1133">Transmembrane helix</keyword>
<protein>
    <submittedName>
        <fullName evidence="2">DUF4386 domain-containing protein</fullName>
    </submittedName>
</protein>
<accession>A0ABS5XTJ1</accession>
<feature type="transmembrane region" description="Helical" evidence="1">
    <location>
        <begin position="139"/>
        <end position="163"/>
    </location>
</feature>
<feature type="transmembrane region" description="Helical" evidence="1">
    <location>
        <begin position="169"/>
        <end position="190"/>
    </location>
</feature>
<evidence type="ECO:0000256" key="1">
    <source>
        <dbReference type="SAM" id="Phobius"/>
    </source>
</evidence>
<feature type="transmembrane region" description="Helical" evidence="1">
    <location>
        <begin position="72"/>
        <end position="94"/>
    </location>
</feature>
<name>A0ABS5XTJ1_9MICO</name>
<dbReference type="Pfam" id="PF14329">
    <property type="entry name" value="DUF4386"/>
    <property type="match status" value="1"/>
</dbReference>
<comment type="caution">
    <text evidence="2">The sequence shown here is derived from an EMBL/GenBank/DDBJ whole genome shotgun (WGS) entry which is preliminary data.</text>
</comment>
<feature type="transmembrane region" description="Helical" evidence="1">
    <location>
        <begin position="43"/>
        <end position="60"/>
    </location>
</feature>
<sequence>MDSLSRTRARSAGILYLVTHVTSIGAVAAYAAGAIALGVTLEFVLAAACAATGVILWTLLAESGSARAAAFLSLRAIEASVILAGALPLVGAILDSPAPTGAATSVHTAAFLVGQGLVIAVNTVILGSLLWTSHAVPRALAGLAVAGGTVVFLSDLGQLWAVIPLNGPVAAVAALPIFGFEIWFAIRLIVVGVRHRATVAADEDAIPTGSVGNAGR</sequence>
<keyword evidence="1" id="KW-0812">Transmembrane</keyword>
<feature type="transmembrane region" description="Helical" evidence="1">
    <location>
        <begin position="12"/>
        <end position="37"/>
    </location>
</feature>
<gene>
    <name evidence="2" type="ORF">J0P97_07145</name>
</gene>
<dbReference type="InterPro" id="IPR025495">
    <property type="entry name" value="DUF4386"/>
</dbReference>
<evidence type="ECO:0000313" key="2">
    <source>
        <dbReference type="EMBL" id="MBT8797846.1"/>
    </source>
</evidence>